<dbReference type="EMBL" id="VFPA01000002">
    <property type="protein sequence ID" value="TQM11226.1"/>
    <property type="molecule type" value="Genomic_DNA"/>
</dbReference>
<organism evidence="2 3">
    <name type="scientific">Pseudonocardia kunmingensis</name>
    <dbReference type="NCBI Taxonomy" id="630975"/>
    <lineage>
        <taxon>Bacteria</taxon>
        <taxon>Bacillati</taxon>
        <taxon>Actinomycetota</taxon>
        <taxon>Actinomycetes</taxon>
        <taxon>Pseudonocardiales</taxon>
        <taxon>Pseudonocardiaceae</taxon>
        <taxon>Pseudonocardia</taxon>
    </lineage>
</organism>
<name>A0A543DPG6_9PSEU</name>
<dbReference type="PIRSF" id="PIRSF000429">
    <property type="entry name" value="Ac-CoA_Ac_transf"/>
    <property type="match status" value="1"/>
</dbReference>
<dbReference type="InterPro" id="IPR055140">
    <property type="entry name" value="Thiolase_C_2"/>
</dbReference>
<keyword evidence="3" id="KW-1185">Reference proteome</keyword>
<dbReference type="RefSeq" id="WP_142055205.1">
    <property type="nucleotide sequence ID" value="NZ_VFPA01000002.1"/>
</dbReference>
<dbReference type="PANTHER" id="PTHR42870:SF1">
    <property type="entry name" value="NON-SPECIFIC LIPID-TRANSFER PROTEIN-LIKE 2"/>
    <property type="match status" value="1"/>
</dbReference>
<evidence type="ECO:0000313" key="3">
    <source>
        <dbReference type="Proteomes" id="UP000315677"/>
    </source>
</evidence>
<dbReference type="Gene3D" id="3.40.47.10">
    <property type="match status" value="1"/>
</dbReference>
<accession>A0A543DPG6</accession>
<dbReference type="CDD" id="cd00829">
    <property type="entry name" value="SCP-x_thiolase"/>
    <property type="match status" value="1"/>
</dbReference>
<evidence type="ECO:0000259" key="1">
    <source>
        <dbReference type="Pfam" id="PF22691"/>
    </source>
</evidence>
<feature type="domain" description="Thiolase C-terminal" evidence="1">
    <location>
        <begin position="269"/>
        <end position="381"/>
    </location>
</feature>
<dbReference type="InterPro" id="IPR002155">
    <property type="entry name" value="Thiolase"/>
</dbReference>
<evidence type="ECO:0000313" key="2">
    <source>
        <dbReference type="EMBL" id="TQM11226.1"/>
    </source>
</evidence>
<proteinExistence type="predicted"/>
<comment type="caution">
    <text evidence="2">The sequence shown here is derived from an EMBL/GenBank/DDBJ whole genome shotgun (WGS) entry which is preliminary data.</text>
</comment>
<dbReference type="Proteomes" id="UP000315677">
    <property type="component" value="Unassembled WGS sequence"/>
</dbReference>
<dbReference type="AlphaFoldDB" id="A0A543DPG6"/>
<dbReference type="SUPFAM" id="SSF53901">
    <property type="entry name" value="Thiolase-like"/>
    <property type="match status" value="2"/>
</dbReference>
<dbReference type="Pfam" id="PF22691">
    <property type="entry name" value="Thiolase_C_1"/>
    <property type="match status" value="1"/>
</dbReference>
<sequence length="395" mass="41806">MVLKDETAIVGVGSTPYYKRGMSLPQTKIELACKAILAACEDAGLSIKDVDGFAYYSGGFDTALIAQSLGIPEVKFTATLTGGGGGAAGSIGLAAAAITSGHANVVVSLMTLQQVPTARFGAAFATKGTGGYSRPVNPETDFVAPSGLFAPGQMFSLLAQRHMHLYGTRREAFGEIAISQRENAANRPTARFRDRITMDDYLSARMISDPLCLFDYTQENDGAVATITTSAERATNLRQPPVYLVSAANGSAGRWGQSITWMGMPDEYFASSGHRTVAKDVYERAGVTAADIDVALLYDHFTPMVLMQVEDYGFCEIGEGGPFVESGAIRWKTGSIPVNTHGGNLSEAYIIGMTHVKEAVEQLRGQAVNQVEGAELALVTGGPAPTPTSAIILRK</sequence>
<dbReference type="InterPro" id="IPR016039">
    <property type="entry name" value="Thiolase-like"/>
</dbReference>
<dbReference type="PANTHER" id="PTHR42870">
    <property type="entry name" value="ACETYL-COA C-ACETYLTRANSFERASE"/>
    <property type="match status" value="1"/>
</dbReference>
<dbReference type="GO" id="GO:0016747">
    <property type="term" value="F:acyltransferase activity, transferring groups other than amino-acyl groups"/>
    <property type="evidence" value="ECO:0007669"/>
    <property type="project" value="InterPro"/>
</dbReference>
<protein>
    <submittedName>
        <fullName evidence="2">Acetyl-CoA acetyltransferase</fullName>
    </submittedName>
</protein>
<keyword evidence="2" id="KW-0808">Transferase</keyword>
<dbReference type="OrthoDB" id="9785768at2"/>
<reference evidence="2 3" key="1">
    <citation type="submission" date="2019-06" db="EMBL/GenBank/DDBJ databases">
        <title>Sequencing the genomes of 1000 actinobacteria strains.</title>
        <authorList>
            <person name="Klenk H.-P."/>
        </authorList>
    </citation>
    <scope>NUCLEOTIDE SEQUENCE [LARGE SCALE GENOMIC DNA]</scope>
    <source>
        <strain evidence="2 3">DSM 45301</strain>
    </source>
</reference>
<gene>
    <name evidence="2" type="ORF">FB558_3781</name>
</gene>